<protein>
    <submittedName>
        <fullName evidence="3">Uncharacterized protein</fullName>
    </submittedName>
</protein>
<comment type="caution">
    <text evidence="3">The sequence shown here is derived from an EMBL/GenBank/DDBJ whole genome shotgun (WGS) entry which is preliminary data.</text>
</comment>
<evidence type="ECO:0000256" key="2">
    <source>
        <dbReference type="SAM" id="MobiDB-lite"/>
    </source>
</evidence>
<sequence length="555" mass="61109">MASNTNSKQKPKPQPTVAPKNQPRSISPSSNRSSTSTPSSPILSRGLTDFFSEPAIPDRKYRSSRLPSPTNLSFDQAMLDVKTPIEEKPPATPPKDIPPPTTNAAEGGSNTNTNNANNNNNTPTVTSTATATTTPSSPTTNTSTTNSTVAADIAAPAKDTPSAPAPTNGSIITAIIDETEDVIMDDPVLTASDAAMDQASSPALPPRPSIDVSGTLNGTEIVASENGEVINTSGKSSPVSLEKDLQKLRNKVEELEMLNDSLRNNLQETVQVREVYEREYQRATMNCSSFAQQNNELRELLAKKERDYEVMSKNYLEHVRLIRATDDDHSTIMEKLTYLKASIEHLIRKAQGGRSVNLVKEAAIENFKSSGLLEKFPVAEDKLEPYHLNLYMESVVMKILVTRFFDQSLSCLVDFNPNFQEIYGWMEERNPKAAVRWRQQLCQMIAQDPATKQRQEKEVKAAAESLTELFTKVYQNSNESNKIQELCTKAIELAIAMKGLASPILPTYPALETPFDEESMSPSLKSNPEGKIALVVFPSFQDSTGFSMRPKVWCN</sequence>
<keyword evidence="4" id="KW-1185">Reference proteome</keyword>
<reference evidence="3" key="1">
    <citation type="journal article" date="2020" name="Fungal Divers.">
        <title>Resolving the Mortierellaceae phylogeny through synthesis of multi-gene phylogenetics and phylogenomics.</title>
        <authorList>
            <person name="Vandepol N."/>
            <person name="Liber J."/>
            <person name="Desiro A."/>
            <person name="Na H."/>
            <person name="Kennedy M."/>
            <person name="Barry K."/>
            <person name="Grigoriev I.V."/>
            <person name="Miller A.N."/>
            <person name="O'Donnell K."/>
            <person name="Stajich J.E."/>
            <person name="Bonito G."/>
        </authorList>
    </citation>
    <scope>NUCLEOTIDE SEQUENCE</scope>
    <source>
        <strain evidence="3">BC1065</strain>
    </source>
</reference>
<feature type="compositionally biased region" description="Pro residues" evidence="2">
    <location>
        <begin position="90"/>
        <end position="101"/>
    </location>
</feature>
<dbReference type="EMBL" id="JAAAJB010000720">
    <property type="protein sequence ID" value="KAG0251780.1"/>
    <property type="molecule type" value="Genomic_DNA"/>
</dbReference>
<feature type="compositionally biased region" description="Low complexity" evidence="2">
    <location>
        <begin position="23"/>
        <end position="44"/>
    </location>
</feature>
<dbReference type="OrthoDB" id="2439595at2759"/>
<feature type="compositionally biased region" description="Low complexity" evidence="2">
    <location>
        <begin position="102"/>
        <end position="147"/>
    </location>
</feature>
<evidence type="ECO:0000313" key="4">
    <source>
        <dbReference type="Proteomes" id="UP000807716"/>
    </source>
</evidence>
<name>A0A9P6TY91_9FUNG</name>
<organism evidence="3 4">
    <name type="scientific">Actinomortierella ambigua</name>
    <dbReference type="NCBI Taxonomy" id="1343610"/>
    <lineage>
        <taxon>Eukaryota</taxon>
        <taxon>Fungi</taxon>
        <taxon>Fungi incertae sedis</taxon>
        <taxon>Mucoromycota</taxon>
        <taxon>Mortierellomycotina</taxon>
        <taxon>Mortierellomycetes</taxon>
        <taxon>Mortierellales</taxon>
        <taxon>Mortierellaceae</taxon>
        <taxon>Actinomortierella</taxon>
    </lineage>
</organism>
<keyword evidence="1" id="KW-0175">Coiled coil</keyword>
<feature type="coiled-coil region" evidence="1">
    <location>
        <begin position="241"/>
        <end position="314"/>
    </location>
</feature>
<gene>
    <name evidence="3" type="ORF">DFQ27_008562</name>
</gene>
<evidence type="ECO:0000313" key="3">
    <source>
        <dbReference type="EMBL" id="KAG0251780.1"/>
    </source>
</evidence>
<dbReference type="Proteomes" id="UP000807716">
    <property type="component" value="Unassembled WGS sequence"/>
</dbReference>
<proteinExistence type="predicted"/>
<evidence type="ECO:0000256" key="1">
    <source>
        <dbReference type="SAM" id="Coils"/>
    </source>
</evidence>
<feature type="compositionally biased region" description="Polar residues" evidence="2">
    <location>
        <begin position="65"/>
        <end position="74"/>
    </location>
</feature>
<dbReference type="AlphaFoldDB" id="A0A9P6TY91"/>
<accession>A0A9P6TY91</accession>
<feature type="region of interest" description="Disordered" evidence="2">
    <location>
        <begin position="1"/>
        <end position="147"/>
    </location>
</feature>